<evidence type="ECO:0000259" key="2">
    <source>
        <dbReference type="PROSITE" id="PS50222"/>
    </source>
</evidence>
<gene>
    <name evidence="3" type="ORF">C1SCF055_LOCUS11910</name>
</gene>
<evidence type="ECO:0000313" key="3">
    <source>
        <dbReference type="EMBL" id="CAI3984368.1"/>
    </source>
</evidence>
<keyword evidence="5" id="KW-0675">Receptor</keyword>
<keyword evidence="6" id="KW-1185">Reference proteome</keyword>
<protein>
    <submittedName>
        <fullName evidence="5">Receptor-type tyrosine-protein phosphatase F</fullName>
    </submittedName>
</protein>
<keyword evidence="1" id="KW-0732">Signal</keyword>
<dbReference type="OrthoDB" id="120976at2759"/>
<dbReference type="InterPro" id="IPR011992">
    <property type="entry name" value="EF-hand-dom_pair"/>
</dbReference>
<accession>A0A9P1C589</accession>
<dbReference type="SUPFAM" id="SSF47473">
    <property type="entry name" value="EF-hand"/>
    <property type="match status" value="1"/>
</dbReference>
<name>A0A9P1C589_9DINO</name>
<dbReference type="EMBL" id="CAMXCT030000883">
    <property type="protein sequence ID" value="CAL4771680.1"/>
    <property type="molecule type" value="Genomic_DNA"/>
</dbReference>
<evidence type="ECO:0000256" key="1">
    <source>
        <dbReference type="SAM" id="SignalP"/>
    </source>
</evidence>
<dbReference type="EMBL" id="CAMXCT020000883">
    <property type="protein sequence ID" value="CAL1137743.1"/>
    <property type="molecule type" value="Genomic_DNA"/>
</dbReference>
<feature type="domain" description="EF-hand" evidence="2">
    <location>
        <begin position="57"/>
        <end position="92"/>
    </location>
</feature>
<feature type="signal peptide" evidence="1">
    <location>
        <begin position="1"/>
        <end position="16"/>
    </location>
</feature>
<dbReference type="PROSITE" id="PS50222">
    <property type="entry name" value="EF_HAND_2"/>
    <property type="match status" value="1"/>
</dbReference>
<dbReference type="Gene3D" id="1.10.238.10">
    <property type="entry name" value="EF-hand"/>
    <property type="match status" value="1"/>
</dbReference>
<dbReference type="EMBL" id="CAMXCT010000883">
    <property type="protein sequence ID" value="CAI3984368.1"/>
    <property type="molecule type" value="Genomic_DNA"/>
</dbReference>
<dbReference type="Proteomes" id="UP001152797">
    <property type="component" value="Unassembled WGS sequence"/>
</dbReference>
<dbReference type="SMART" id="SM00054">
    <property type="entry name" value="EFh"/>
    <property type="match status" value="2"/>
</dbReference>
<sequence length="110" mass="12542">MNLLRALPALLSLAFAQESEEAQGPPDFDELMSQVDTDKDGKMSWSEVLDIFEGPEHVEQQYMEAFAECDKDDDLLISREELPTFFDKMHSILQEEDKKMGTKPSGKEDL</sequence>
<dbReference type="AlphaFoldDB" id="A0A9P1C589"/>
<dbReference type="InterPro" id="IPR002048">
    <property type="entry name" value="EF_hand_dom"/>
</dbReference>
<organism evidence="3">
    <name type="scientific">Cladocopium goreaui</name>
    <dbReference type="NCBI Taxonomy" id="2562237"/>
    <lineage>
        <taxon>Eukaryota</taxon>
        <taxon>Sar</taxon>
        <taxon>Alveolata</taxon>
        <taxon>Dinophyceae</taxon>
        <taxon>Suessiales</taxon>
        <taxon>Symbiodiniaceae</taxon>
        <taxon>Cladocopium</taxon>
    </lineage>
</organism>
<dbReference type="GO" id="GO:0005509">
    <property type="term" value="F:calcium ion binding"/>
    <property type="evidence" value="ECO:0007669"/>
    <property type="project" value="InterPro"/>
</dbReference>
<reference evidence="3" key="1">
    <citation type="submission" date="2022-10" db="EMBL/GenBank/DDBJ databases">
        <authorList>
            <person name="Chen Y."/>
            <person name="Dougan E. K."/>
            <person name="Chan C."/>
            <person name="Rhodes N."/>
            <person name="Thang M."/>
        </authorList>
    </citation>
    <scope>NUCLEOTIDE SEQUENCE</scope>
</reference>
<evidence type="ECO:0000313" key="4">
    <source>
        <dbReference type="EMBL" id="CAL1137743.1"/>
    </source>
</evidence>
<feature type="chain" id="PRO_5043270120" evidence="1">
    <location>
        <begin position="17"/>
        <end position="110"/>
    </location>
</feature>
<comment type="caution">
    <text evidence="3">The sequence shown here is derived from an EMBL/GenBank/DDBJ whole genome shotgun (WGS) entry which is preliminary data.</text>
</comment>
<evidence type="ECO:0000313" key="6">
    <source>
        <dbReference type="Proteomes" id="UP001152797"/>
    </source>
</evidence>
<reference evidence="4" key="2">
    <citation type="submission" date="2024-04" db="EMBL/GenBank/DDBJ databases">
        <authorList>
            <person name="Chen Y."/>
            <person name="Shah S."/>
            <person name="Dougan E. K."/>
            <person name="Thang M."/>
            <person name="Chan C."/>
        </authorList>
    </citation>
    <scope>NUCLEOTIDE SEQUENCE [LARGE SCALE GENOMIC DNA]</scope>
</reference>
<proteinExistence type="predicted"/>
<evidence type="ECO:0000313" key="5">
    <source>
        <dbReference type="EMBL" id="CAL4771680.1"/>
    </source>
</evidence>